<dbReference type="Gene3D" id="3.30.300.30">
    <property type="match status" value="1"/>
</dbReference>
<dbReference type="Gene3D" id="3.40.50.12780">
    <property type="entry name" value="N-terminal domain of ligase-like"/>
    <property type="match status" value="1"/>
</dbReference>
<dbReference type="OrthoDB" id="193284at2157"/>
<dbReference type="InterPro" id="IPR042099">
    <property type="entry name" value="ANL_N_sf"/>
</dbReference>
<dbReference type="PROSITE" id="PS00455">
    <property type="entry name" value="AMP_BINDING"/>
    <property type="match status" value="1"/>
</dbReference>
<evidence type="ECO:0000259" key="4">
    <source>
        <dbReference type="Pfam" id="PF13193"/>
    </source>
</evidence>
<dbReference type="AlphaFoldDB" id="A0A0E3KPK5"/>
<dbReference type="GO" id="GO:0004467">
    <property type="term" value="F:long-chain fatty acid-CoA ligase activity"/>
    <property type="evidence" value="ECO:0007669"/>
    <property type="project" value="UniProtKB-EC"/>
</dbReference>
<dbReference type="Pfam" id="PF00501">
    <property type="entry name" value="AMP-binding"/>
    <property type="match status" value="1"/>
</dbReference>
<dbReference type="Proteomes" id="UP000066529">
    <property type="component" value="Chromosome"/>
</dbReference>
<gene>
    <name evidence="5" type="ORF">MSTHT_1198</name>
</gene>
<dbReference type="PANTHER" id="PTHR43201:SF5">
    <property type="entry name" value="MEDIUM-CHAIN ACYL-COA LIGASE ACSF2, MITOCHONDRIAL"/>
    <property type="match status" value="1"/>
</dbReference>
<dbReference type="InterPro" id="IPR025110">
    <property type="entry name" value="AMP-bd_C"/>
</dbReference>
<dbReference type="InterPro" id="IPR000873">
    <property type="entry name" value="AMP-dep_synth/lig_dom"/>
</dbReference>
<name>A0A0E3KPK5_METTT</name>
<organism evidence="5 6">
    <name type="scientific">Methanosarcina thermophila (strain ATCC 43570 / DSM 1825 / OCM 12 / VKM B-1830 / TM-1)</name>
    <dbReference type="NCBI Taxonomy" id="523844"/>
    <lineage>
        <taxon>Archaea</taxon>
        <taxon>Methanobacteriati</taxon>
        <taxon>Methanobacteriota</taxon>
        <taxon>Stenosarchaea group</taxon>
        <taxon>Methanomicrobia</taxon>
        <taxon>Methanosarcinales</taxon>
        <taxon>Methanosarcinaceae</taxon>
        <taxon>Methanosarcina</taxon>
    </lineage>
</organism>
<dbReference type="PANTHER" id="PTHR43201">
    <property type="entry name" value="ACYL-COA SYNTHETASE"/>
    <property type="match status" value="1"/>
</dbReference>
<dbReference type="Pfam" id="PF13193">
    <property type="entry name" value="AMP-binding_C"/>
    <property type="match status" value="1"/>
</dbReference>
<dbReference type="STRING" id="523844.MSTHT_1198"/>
<dbReference type="EMBL" id="CP009501">
    <property type="protein sequence ID" value="AKB12956.1"/>
    <property type="molecule type" value="Genomic_DNA"/>
</dbReference>
<evidence type="ECO:0000313" key="6">
    <source>
        <dbReference type="Proteomes" id="UP000066529"/>
    </source>
</evidence>
<evidence type="ECO:0000256" key="1">
    <source>
        <dbReference type="ARBA" id="ARBA00006432"/>
    </source>
</evidence>
<dbReference type="PATRIC" id="fig|523844.20.peg.1518"/>
<dbReference type="GeneID" id="53688523"/>
<dbReference type="CDD" id="cd04433">
    <property type="entry name" value="AFD_class_I"/>
    <property type="match status" value="1"/>
</dbReference>
<dbReference type="InterPro" id="IPR045851">
    <property type="entry name" value="AMP-bd_C_sf"/>
</dbReference>
<dbReference type="InterPro" id="IPR020845">
    <property type="entry name" value="AMP-binding_CS"/>
</dbReference>
<accession>A0A0E3KPK5</accession>
<dbReference type="EC" id="6.2.1.3" evidence="5"/>
<protein>
    <submittedName>
        <fullName evidence="5">Long-chain-fatty-acid--CoA ligase</fullName>
        <ecNumber evidence="5">6.2.1.3</ecNumber>
    </submittedName>
</protein>
<keyword evidence="2 5" id="KW-0436">Ligase</keyword>
<dbReference type="GO" id="GO:0031956">
    <property type="term" value="F:medium-chain fatty acid-CoA ligase activity"/>
    <property type="evidence" value="ECO:0007669"/>
    <property type="project" value="TreeGrafter"/>
</dbReference>
<evidence type="ECO:0000259" key="3">
    <source>
        <dbReference type="Pfam" id="PF00501"/>
    </source>
</evidence>
<evidence type="ECO:0000256" key="2">
    <source>
        <dbReference type="ARBA" id="ARBA00022598"/>
    </source>
</evidence>
<evidence type="ECO:0000313" key="5">
    <source>
        <dbReference type="EMBL" id="AKB12956.1"/>
    </source>
</evidence>
<sequence>MRIDAYISEYARKTPQNIALEEGTNSISYSCLDTDINAIASHLTDFNHCRFAILAESSMRYIKMLMAVYRSANIAIPLPIEFPRFSLEKLLDTAHINNILTTDTQYSRFGEGFFERFGTVIVLSRDTSVNILRKNIETERNNPELRLVLYTSGTTGTPKGVMLSDRNLVSNAESIIKVLRLTSSDKGALVISPHHAFGNSIINSHLASGGSVCVGNMNFIASVFNLIESDVSIFYGVPSTYRILLKYPDRFKRSFAKVRTAASAGGGMDKAIVKEMKELVPGLEILPMYGQTEATARLAYLPAEDVDEFVDTIGKAIPGVTLDVFDSDCNPAEINTTGELVAAGDNIMLGYLDDEIATEKKIINGWLHTGDLAQKLPNGYIRLLGRKDDLIKIGDHRVNPREIERNIEENTEVSKVFVVPVPHELMGTAISLLVIPSEGTEIENLFSFCRKNLPGYLCPREILFIDHLPLSENGKISNRSIIEEYKHVKANMQKVCS</sequence>
<dbReference type="HOGENOM" id="CLU_000022_59_0_2"/>
<feature type="domain" description="AMP-binding enzyme C-terminal" evidence="4">
    <location>
        <begin position="402"/>
        <end position="475"/>
    </location>
</feature>
<dbReference type="RefSeq" id="WP_048167052.1">
    <property type="nucleotide sequence ID" value="NZ_CP009501.1"/>
</dbReference>
<proteinExistence type="inferred from homology"/>
<reference evidence="5 6" key="1">
    <citation type="submission" date="2014-07" db="EMBL/GenBank/DDBJ databases">
        <title>Methanogenic archaea and the global carbon cycle.</title>
        <authorList>
            <person name="Henriksen J.R."/>
            <person name="Luke J."/>
            <person name="Reinhart S."/>
            <person name="Benedict M.N."/>
            <person name="Youngblut N.D."/>
            <person name="Metcalf M.E."/>
            <person name="Whitaker R.J."/>
            <person name="Metcalf W.W."/>
        </authorList>
    </citation>
    <scope>NUCLEOTIDE SEQUENCE [LARGE SCALE GENOMIC DNA]</scope>
    <source>
        <strain evidence="6">ATCC 43570 / DSM 1825 / OCM 12 / VKM B-1830 / TM-1</strain>
    </source>
</reference>
<dbReference type="SUPFAM" id="SSF56801">
    <property type="entry name" value="Acetyl-CoA synthetase-like"/>
    <property type="match status" value="1"/>
</dbReference>
<dbReference type="KEGG" id="mthr:MSTHT_1198"/>
<comment type="similarity">
    <text evidence="1">Belongs to the ATP-dependent AMP-binding enzyme family.</text>
</comment>
<feature type="domain" description="AMP-dependent synthetase/ligase" evidence="3">
    <location>
        <begin position="9"/>
        <end position="352"/>
    </location>
</feature>